<evidence type="ECO:0008006" key="4">
    <source>
        <dbReference type="Google" id="ProtNLM"/>
    </source>
</evidence>
<dbReference type="Proteomes" id="UP001345963">
    <property type="component" value="Unassembled WGS sequence"/>
</dbReference>
<accession>A0ABU7B4N8</accession>
<evidence type="ECO:0000256" key="1">
    <source>
        <dbReference type="SAM" id="Phobius"/>
    </source>
</evidence>
<protein>
    <recommendedName>
        <fullName evidence="4">Secreted protein</fullName>
    </recommendedName>
</protein>
<gene>
    <name evidence="2" type="ORF">ATANTOWER_002909</name>
</gene>
<reference evidence="2 3" key="1">
    <citation type="submission" date="2021-07" db="EMBL/GenBank/DDBJ databases">
        <authorList>
            <person name="Palmer J.M."/>
        </authorList>
    </citation>
    <scope>NUCLEOTIDE SEQUENCE [LARGE SCALE GENOMIC DNA]</scope>
    <source>
        <strain evidence="2 3">AT_MEX2019</strain>
        <tissue evidence="2">Muscle</tissue>
    </source>
</reference>
<keyword evidence="1" id="KW-0472">Membrane</keyword>
<evidence type="ECO:0000313" key="2">
    <source>
        <dbReference type="EMBL" id="MED6245426.1"/>
    </source>
</evidence>
<dbReference type="EMBL" id="JAHUTI010040642">
    <property type="protein sequence ID" value="MED6245426.1"/>
    <property type="molecule type" value="Genomic_DNA"/>
</dbReference>
<name>A0ABU7B4N8_9TELE</name>
<sequence length="110" mass="12437">MHQQPFGLCCCCMLVLASPYILLLFTYLLPVRTKIKWDVGVAHTSPLAWIVRRYLYPEGTIEKEGSDFPVAASGLDFLWVQSQPKSDALIGARFFVLNFVSLHPSTSRNF</sequence>
<comment type="caution">
    <text evidence="2">The sequence shown here is derived from an EMBL/GenBank/DDBJ whole genome shotgun (WGS) entry which is preliminary data.</text>
</comment>
<feature type="transmembrane region" description="Helical" evidence="1">
    <location>
        <begin position="6"/>
        <end position="29"/>
    </location>
</feature>
<keyword evidence="3" id="KW-1185">Reference proteome</keyword>
<keyword evidence="1" id="KW-0812">Transmembrane</keyword>
<evidence type="ECO:0000313" key="3">
    <source>
        <dbReference type="Proteomes" id="UP001345963"/>
    </source>
</evidence>
<keyword evidence="1" id="KW-1133">Transmembrane helix</keyword>
<organism evidence="2 3">
    <name type="scientific">Ataeniobius toweri</name>
    <dbReference type="NCBI Taxonomy" id="208326"/>
    <lineage>
        <taxon>Eukaryota</taxon>
        <taxon>Metazoa</taxon>
        <taxon>Chordata</taxon>
        <taxon>Craniata</taxon>
        <taxon>Vertebrata</taxon>
        <taxon>Euteleostomi</taxon>
        <taxon>Actinopterygii</taxon>
        <taxon>Neopterygii</taxon>
        <taxon>Teleostei</taxon>
        <taxon>Neoteleostei</taxon>
        <taxon>Acanthomorphata</taxon>
        <taxon>Ovalentaria</taxon>
        <taxon>Atherinomorphae</taxon>
        <taxon>Cyprinodontiformes</taxon>
        <taxon>Goodeidae</taxon>
        <taxon>Ataeniobius</taxon>
    </lineage>
</organism>
<proteinExistence type="predicted"/>